<evidence type="ECO:0000256" key="6">
    <source>
        <dbReference type="ARBA" id="ARBA00023180"/>
    </source>
</evidence>
<dbReference type="GO" id="GO:0016020">
    <property type="term" value="C:membrane"/>
    <property type="evidence" value="ECO:0007669"/>
    <property type="project" value="UniProtKB-SubCell"/>
</dbReference>
<dbReference type="InterPro" id="IPR017978">
    <property type="entry name" value="GPCR_3_C"/>
</dbReference>
<feature type="transmembrane region" description="Helical" evidence="7">
    <location>
        <begin position="444"/>
        <end position="465"/>
    </location>
</feature>
<evidence type="ECO:0000256" key="3">
    <source>
        <dbReference type="ARBA" id="ARBA00022989"/>
    </source>
</evidence>
<evidence type="ECO:0000256" key="2">
    <source>
        <dbReference type="ARBA" id="ARBA00022692"/>
    </source>
</evidence>
<keyword evidence="3 7" id="KW-1133">Transmembrane helix</keyword>
<keyword evidence="5" id="KW-0675">Receptor</keyword>
<dbReference type="PROSITE" id="PS50259">
    <property type="entry name" value="G_PROTEIN_RECEP_F3_4"/>
    <property type="match status" value="1"/>
</dbReference>
<dbReference type="Pfam" id="PF00003">
    <property type="entry name" value="7tm_3"/>
    <property type="match status" value="1"/>
</dbReference>
<evidence type="ECO:0000256" key="1">
    <source>
        <dbReference type="ARBA" id="ARBA00004141"/>
    </source>
</evidence>
<reference evidence="9" key="1">
    <citation type="submission" date="2020-05" db="EMBL/GenBank/DDBJ databases">
        <title>Phylogenomic resolution of chytrid fungi.</title>
        <authorList>
            <person name="Stajich J.E."/>
            <person name="Amses K."/>
            <person name="Simmons R."/>
            <person name="Seto K."/>
            <person name="Myers J."/>
            <person name="Bonds A."/>
            <person name="Quandt C.A."/>
            <person name="Barry K."/>
            <person name="Liu P."/>
            <person name="Grigoriev I."/>
            <person name="Longcore J.E."/>
            <person name="James T.Y."/>
        </authorList>
    </citation>
    <scope>NUCLEOTIDE SEQUENCE</scope>
    <source>
        <strain evidence="9">PLAUS21</strain>
    </source>
</reference>
<dbReference type="InterPro" id="IPR050726">
    <property type="entry name" value="mGluR"/>
</dbReference>
<feature type="transmembrane region" description="Helical" evidence="7">
    <location>
        <begin position="566"/>
        <end position="586"/>
    </location>
</feature>
<proteinExistence type="predicted"/>
<dbReference type="InterPro" id="IPR000337">
    <property type="entry name" value="GPCR_3"/>
</dbReference>
<protein>
    <recommendedName>
        <fullName evidence="8">G-protein coupled receptors family 3 profile domain-containing protein</fullName>
    </recommendedName>
</protein>
<evidence type="ECO:0000256" key="7">
    <source>
        <dbReference type="SAM" id="Phobius"/>
    </source>
</evidence>
<sequence>MFYLDGTNDLADEIEGVFVRISQLNQNTSLIHPNATIVPTLLNNHGSKAQLIPQALDMALDGEIFIFGSGYSSMSIISSLILQNYQIPMCCGSSTNPTLGQKALYPNFFRTIPNDNAATLTMAQYLAFNGWHKIATINTDEDYGNGAISSFLNYASQYNITVLSRQLVETNVDANAANQIAQQIISAEARIIVYFGFAAEYEVIVQQATLAGCYGAGYFWIGTDGLQQMVPTTAYAGTSYLFPLERADGPVSDAFDAYWKANRLGVGNPGANVSSINSSGPFGYFHSSCVDLALLGFDALVKANGNNVTKLANGELNSQMQVPQSFNFPNHDTTTGRISLDQNGDRSGDYAIMNVQADASLVQVSKWSNGAEYQIQPYYYPGGASYKPADAIDPTTVADYLRTTGDALGIIALILFFIGGVTSLASLVGIAIYRNNPMVRASDVFVGFVMQICILISWFDLLTMLNKPTTLACTSDSVILPITFSIYYGLMFIKNYRMLMIFTRPTHKVLKTHETIIVGIVFGLPAAIIIAVWHAIDSPKPAALEVVKGVYAWTCSSTSLNIQSDMVMALSLYCAFILILNLYIAFQTRNVPSRYSETKLITISIYNTVIVRLK</sequence>
<feature type="transmembrane region" description="Helical" evidence="7">
    <location>
        <begin position="407"/>
        <end position="432"/>
    </location>
</feature>
<name>A0AAD5UBK1_9FUNG</name>
<dbReference type="PRINTS" id="PR01176">
    <property type="entry name" value="GABABRECEPTR"/>
</dbReference>
<keyword evidence="10" id="KW-1185">Reference proteome</keyword>
<accession>A0AAD5UBK1</accession>
<feature type="transmembrane region" description="Helical" evidence="7">
    <location>
        <begin position="516"/>
        <end position="536"/>
    </location>
</feature>
<feature type="transmembrane region" description="Helical" evidence="7">
    <location>
        <begin position="477"/>
        <end position="496"/>
    </location>
</feature>
<dbReference type="InterPro" id="IPR001828">
    <property type="entry name" value="ANF_lig-bd_rcpt"/>
</dbReference>
<feature type="domain" description="G-protein coupled receptors family 3 profile" evidence="8">
    <location>
        <begin position="408"/>
        <end position="614"/>
    </location>
</feature>
<evidence type="ECO:0000256" key="5">
    <source>
        <dbReference type="ARBA" id="ARBA00023170"/>
    </source>
</evidence>
<dbReference type="Proteomes" id="UP001210925">
    <property type="component" value="Unassembled WGS sequence"/>
</dbReference>
<evidence type="ECO:0000259" key="8">
    <source>
        <dbReference type="PROSITE" id="PS50259"/>
    </source>
</evidence>
<comment type="caution">
    <text evidence="9">The sequence shown here is derived from an EMBL/GenBank/DDBJ whole genome shotgun (WGS) entry which is preliminary data.</text>
</comment>
<dbReference type="InterPro" id="IPR028082">
    <property type="entry name" value="Peripla_BP_I"/>
</dbReference>
<keyword evidence="6" id="KW-0325">Glycoprotein</keyword>
<evidence type="ECO:0000313" key="10">
    <source>
        <dbReference type="Proteomes" id="UP001210925"/>
    </source>
</evidence>
<dbReference type="EMBL" id="JADGKB010000114">
    <property type="protein sequence ID" value="KAJ3253288.1"/>
    <property type="molecule type" value="Genomic_DNA"/>
</dbReference>
<dbReference type="SUPFAM" id="SSF53822">
    <property type="entry name" value="Periplasmic binding protein-like I"/>
    <property type="match status" value="1"/>
</dbReference>
<evidence type="ECO:0000313" key="9">
    <source>
        <dbReference type="EMBL" id="KAJ3253288.1"/>
    </source>
</evidence>
<dbReference type="AlphaFoldDB" id="A0AAD5UBK1"/>
<comment type="subcellular location">
    <subcellularLocation>
        <location evidence="1">Membrane</location>
        <topology evidence="1">Multi-pass membrane protein</topology>
    </subcellularLocation>
</comment>
<organism evidence="9 10">
    <name type="scientific">Boothiomyces macroporosus</name>
    <dbReference type="NCBI Taxonomy" id="261099"/>
    <lineage>
        <taxon>Eukaryota</taxon>
        <taxon>Fungi</taxon>
        <taxon>Fungi incertae sedis</taxon>
        <taxon>Chytridiomycota</taxon>
        <taxon>Chytridiomycota incertae sedis</taxon>
        <taxon>Chytridiomycetes</taxon>
        <taxon>Rhizophydiales</taxon>
        <taxon>Terramycetaceae</taxon>
        <taxon>Boothiomyces</taxon>
    </lineage>
</organism>
<evidence type="ECO:0000256" key="4">
    <source>
        <dbReference type="ARBA" id="ARBA00023136"/>
    </source>
</evidence>
<dbReference type="GO" id="GO:0004930">
    <property type="term" value="F:G protein-coupled receptor activity"/>
    <property type="evidence" value="ECO:0007669"/>
    <property type="project" value="InterPro"/>
</dbReference>
<dbReference type="Pfam" id="PF01094">
    <property type="entry name" value="ANF_receptor"/>
    <property type="match status" value="1"/>
</dbReference>
<dbReference type="Gene3D" id="3.40.50.2300">
    <property type="match status" value="2"/>
</dbReference>
<keyword evidence="4 7" id="KW-0472">Membrane</keyword>
<gene>
    <name evidence="9" type="ORF">HK103_000782</name>
</gene>
<dbReference type="PRINTS" id="PR00248">
    <property type="entry name" value="GPCRMGR"/>
</dbReference>
<dbReference type="PANTHER" id="PTHR24060">
    <property type="entry name" value="METABOTROPIC GLUTAMATE RECEPTOR"/>
    <property type="match status" value="1"/>
</dbReference>
<keyword evidence="2 7" id="KW-0812">Transmembrane</keyword>